<dbReference type="EMBL" id="JAUSUZ010000001">
    <property type="protein sequence ID" value="MDQ0369504.1"/>
    <property type="molecule type" value="Genomic_DNA"/>
</dbReference>
<sequence>MNPLRRRRVILLAAIPLVLIVTTIATLAVVHPSVVALACPACYGLTKTQPRVYVERGATDAQRAAVGTALATADTMLRAFYGGRVSAPRVLACVTDDCYQRLHGGGSKGIAILNRGVMLAPAGVDPVIATHELAHVELHQRLGPATVPQWFDEGLAVVVSDDPRYLAPATGAAGRCLMPLAEALPLTTRDWNLTTAAADNAYAKAACLVSHWLATADGPAAVHALIADLRAGAAFGVPLAP</sequence>
<protein>
    <submittedName>
        <fullName evidence="1">Uncharacterized protein</fullName>
    </submittedName>
</protein>
<dbReference type="Proteomes" id="UP001240236">
    <property type="component" value="Unassembled WGS sequence"/>
</dbReference>
<gene>
    <name evidence="1" type="ORF">J2S42_006173</name>
</gene>
<dbReference type="RefSeq" id="WP_307244782.1">
    <property type="nucleotide sequence ID" value="NZ_JAUSUZ010000001.1"/>
</dbReference>
<reference evidence="1 2" key="1">
    <citation type="submission" date="2023-07" db="EMBL/GenBank/DDBJ databases">
        <title>Sequencing the genomes of 1000 actinobacteria strains.</title>
        <authorList>
            <person name="Klenk H.-P."/>
        </authorList>
    </citation>
    <scope>NUCLEOTIDE SEQUENCE [LARGE SCALE GENOMIC DNA]</scope>
    <source>
        <strain evidence="1 2">DSM 44709</strain>
    </source>
</reference>
<evidence type="ECO:0000313" key="2">
    <source>
        <dbReference type="Proteomes" id="UP001240236"/>
    </source>
</evidence>
<dbReference type="AlphaFoldDB" id="A0AAE3W4U9"/>
<accession>A0AAE3W4U9</accession>
<keyword evidence="2" id="KW-1185">Reference proteome</keyword>
<organism evidence="1 2">
    <name type="scientific">Catenuloplanes indicus</name>
    <dbReference type="NCBI Taxonomy" id="137267"/>
    <lineage>
        <taxon>Bacteria</taxon>
        <taxon>Bacillati</taxon>
        <taxon>Actinomycetota</taxon>
        <taxon>Actinomycetes</taxon>
        <taxon>Micromonosporales</taxon>
        <taxon>Micromonosporaceae</taxon>
        <taxon>Catenuloplanes</taxon>
    </lineage>
</organism>
<evidence type="ECO:0000313" key="1">
    <source>
        <dbReference type="EMBL" id="MDQ0369504.1"/>
    </source>
</evidence>
<comment type="caution">
    <text evidence="1">The sequence shown here is derived from an EMBL/GenBank/DDBJ whole genome shotgun (WGS) entry which is preliminary data.</text>
</comment>
<name>A0AAE3W4U9_9ACTN</name>
<proteinExistence type="predicted"/>